<dbReference type="OrthoDB" id="9813878at2"/>
<sequence>MRILFKAIPILFIMLGSLVCPLDALGDSGHDVLLKKAYELKEQYKETEALAVYEQIIAADESNFEALCQASVLHSLMGNRFTDDTRKIDHFSTAKAYAQRAYMLDSVNAQSNYAMALSLASLAMVSGPKQRLSLISEIKSYLDGTLAADPNHADAWHMLGRWYFKMANLNFAEITAYKVMLGGLAQKSATNKDAIYAMEMAILHNPNNLRYYFDLANIYQEMKNKEACVYTLQRAMAQNLDLQTKEELELSRRCKMMLQAYQR</sequence>
<accession>A0A1R3WVQ9</accession>
<dbReference type="RefSeq" id="WP_076666341.1">
    <property type="nucleotide sequence ID" value="NZ_FTPP01000001.1"/>
</dbReference>
<feature type="chain" id="PRO_5013023553" evidence="1">
    <location>
        <begin position="27"/>
        <end position="263"/>
    </location>
</feature>
<dbReference type="InterPro" id="IPR011990">
    <property type="entry name" value="TPR-like_helical_dom_sf"/>
</dbReference>
<reference evidence="3" key="1">
    <citation type="submission" date="2017-01" db="EMBL/GenBank/DDBJ databases">
        <authorList>
            <person name="Varghese N."/>
            <person name="Submissions S."/>
        </authorList>
    </citation>
    <scope>NUCLEOTIDE SEQUENCE [LARGE SCALE GENOMIC DNA]</scope>
    <source>
        <strain evidence="3">LP100</strain>
    </source>
</reference>
<keyword evidence="1" id="KW-0732">Signal</keyword>
<feature type="signal peptide" evidence="1">
    <location>
        <begin position="1"/>
        <end position="26"/>
    </location>
</feature>
<dbReference type="AlphaFoldDB" id="A0A1R3WVQ9"/>
<dbReference type="STRING" id="1317125.SAMN05444128_0981"/>
<evidence type="ECO:0000313" key="2">
    <source>
        <dbReference type="EMBL" id="SIT81485.1"/>
    </source>
</evidence>
<proteinExistence type="predicted"/>
<evidence type="ECO:0000313" key="3">
    <source>
        <dbReference type="Proteomes" id="UP000187181"/>
    </source>
</evidence>
<dbReference type="SUPFAM" id="SSF48452">
    <property type="entry name" value="TPR-like"/>
    <property type="match status" value="1"/>
</dbReference>
<dbReference type="Gene3D" id="1.25.40.10">
    <property type="entry name" value="Tetratricopeptide repeat domain"/>
    <property type="match status" value="1"/>
</dbReference>
<gene>
    <name evidence="2" type="ORF">SAMN05444128_0981</name>
</gene>
<protein>
    <submittedName>
        <fullName evidence="2">Uncharacterized protein</fullName>
    </submittedName>
</protein>
<keyword evidence="3" id="KW-1185">Reference proteome</keyword>
<evidence type="ECO:0000256" key="1">
    <source>
        <dbReference type="SAM" id="SignalP"/>
    </source>
</evidence>
<name>A0A1R3WVQ9_9BACT</name>
<dbReference type="EMBL" id="FTPP01000001">
    <property type="protein sequence ID" value="SIT81485.1"/>
    <property type="molecule type" value="Genomic_DNA"/>
</dbReference>
<organism evidence="2 3">
    <name type="scientific">Pontibacter indicus</name>
    <dbReference type="NCBI Taxonomy" id="1317125"/>
    <lineage>
        <taxon>Bacteria</taxon>
        <taxon>Pseudomonadati</taxon>
        <taxon>Bacteroidota</taxon>
        <taxon>Cytophagia</taxon>
        <taxon>Cytophagales</taxon>
        <taxon>Hymenobacteraceae</taxon>
        <taxon>Pontibacter</taxon>
    </lineage>
</organism>
<dbReference type="Proteomes" id="UP000187181">
    <property type="component" value="Unassembled WGS sequence"/>
</dbReference>